<dbReference type="STRING" id="445709.ABW99_05510"/>
<dbReference type="GO" id="GO:0019243">
    <property type="term" value="P:methylglyoxal catabolic process to D-lactate via S-lactoyl-glutathione"/>
    <property type="evidence" value="ECO:0007669"/>
    <property type="project" value="TreeGrafter"/>
</dbReference>
<organism evidence="6 7">
    <name type="scientific">Pandoraea thiooxydans</name>
    <dbReference type="NCBI Taxonomy" id="445709"/>
    <lineage>
        <taxon>Bacteria</taxon>
        <taxon>Pseudomonadati</taxon>
        <taxon>Pseudomonadota</taxon>
        <taxon>Betaproteobacteria</taxon>
        <taxon>Burkholderiales</taxon>
        <taxon>Burkholderiaceae</taxon>
        <taxon>Pandoraea</taxon>
    </lineage>
</organism>
<evidence type="ECO:0000313" key="7">
    <source>
        <dbReference type="Proteomes" id="UP000036700"/>
    </source>
</evidence>
<dbReference type="AlphaFoldDB" id="A0A0G3ESS3"/>
<dbReference type="InterPro" id="IPR037523">
    <property type="entry name" value="VOC_core"/>
</dbReference>
<sequence>MAKLIHTMIRVLDLDKSLRFYETAFDLHISHRLDFADFSLVYLRNEQADNEIELTWNKSRTEPYTHGDGYGHVAFCVDNVAQAHQRMRDLGFNPADVREFHDGASQLLARYFFVQDPDGYKIEVLERHGHYQ</sequence>
<dbReference type="PATRIC" id="fig|445709.3.peg.1187"/>
<dbReference type="OrthoDB" id="9789841at2"/>
<dbReference type="InterPro" id="IPR029068">
    <property type="entry name" value="Glyas_Bleomycin-R_OHBP_Dase"/>
</dbReference>
<protein>
    <recommendedName>
        <fullName evidence="2">Aldoketomutase</fullName>
    </recommendedName>
    <alternativeName>
        <fullName evidence="1">Ketone-aldehyde mutase</fullName>
    </alternativeName>
    <alternativeName>
        <fullName evidence="3">Methylglyoxalase</fullName>
    </alternativeName>
    <alternativeName>
        <fullName evidence="4">S-D-lactoylglutathione methylglyoxal lyase</fullName>
    </alternativeName>
</protein>
<name>A0A0G3ESS3_9BURK</name>
<evidence type="ECO:0000256" key="3">
    <source>
        <dbReference type="ARBA" id="ARBA00032460"/>
    </source>
</evidence>
<dbReference type="PANTHER" id="PTHR46036">
    <property type="entry name" value="LACTOYLGLUTATHIONE LYASE"/>
    <property type="match status" value="1"/>
</dbReference>
<evidence type="ECO:0000259" key="5">
    <source>
        <dbReference type="PROSITE" id="PS51819"/>
    </source>
</evidence>
<dbReference type="EMBL" id="CP011568">
    <property type="protein sequence ID" value="AKJ67761.1"/>
    <property type="molecule type" value="Genomic_DNA"/>
</dbReference>
<evidence type="ECO:0000256" key="4">
    <source>
        <dbReference type="ARBA" id="ARBA00033298"/>
    </source>
</evidence>
<dbReference type="InterPro" id="IPR004360">
    <property type="entry name" value="Glyas_Fos-R_dOase_dom"/>
</dbReference>
<dbReference type="PANTHER" id="PTHR46036:SF5">
    <property type="entry name" value="LACTOYLGLUTATHIONE LYASE"/>
    <property type="match status" value="1"/>
</dbReference>
<dbReference type="PROSITE" id="PS51819">
    <property type="entry name" value="VOC"/>
    <property type="match status" value="1"/>
</dbReference>
<dbReference type="RefSeq" id="WP_047213488.1">
    <property type="nucleotide sequence ID" value="NZ_CP011568.3"/>
</dbReference>
<accession>A0A0G3ESS3</accession>
<dbReference type="GO" id="GO:0004462">
    <property type="term" value="F:lactoylglutathione lyase activity"/>
    <property type="evidence" value="ECO:0007669"/>
    <property type="project" value="TreeGrafter"/>
</dbReference>
<proteinExistence type="predicted"/>
<gene>
    <name evidence="6" type="ORF">ABW99_05510</name>
</gene>
<dbReference type="Pfam" id="PF00903">
    <property type="entry name" value="Glyoxalase"/>
    <property type="match status" value="1"/>
</dbReference>
<evidence type="ECO:0000313" key="6">
    <source>
        <dbReference type="EMBL" id="AKJ67761.1"/>
    </source>
</evidence>
<dbReference type="SUPFAM" id="SSF54593">
    <property type="entry name" value="Glyoxalase/Bleomycin resistance protein/Dihydroxybiphenyl dioxygenase"/>
    <property type="match status" value="1"/>
</dbReference>
<evidence type="ECO:0000256" key="1">
    <source>
        <dbReference type="ARBA" id="ARBA00030291"/>
    </source>
</evidence>
<dbReference type="GO" id="GO:0005737">
    <property type="term" value="C:cytoplasm"/>
    <property type="evidence" value="ECO:0007669"/>
    <property type="project" value="TreeGrafter"/>
</dbReference>
<dbReference type="Gene3D" id="3.10.180.10">
    <property type="entry name" value="2,3-Dihydroxybiphenyl 1,2-Dioxygenase, domain 1"/>
    <property type="match status" value="1"/>
</dbReference>
<evidence type="ECO:0000256" key="2">
    <source>
        <dbReference type="ARBA" id="ARBA00030892"/>
    </source>
</evidence>
<feature type="domain" description="VOC" evidence="5">
    <location>
        <begin position="3"/>
        <end position="127"/>
    </location>
</feature>
<dbReference type="Proteomes" id="UP000036700">
    <property type="component" value="Chromosome"/>
</dbReference>
<reference evidence="7" key="1">
    <citation type="submission" date="2015-06" db="EMBL/GenBank/DDBJ databases">
        <authorList>
            <person name="Lim Y.L."/>
            <person name="Ee R."/>
            <person name="Yong D."/>
            <person name="How K.Y."/>
            <person name="Yin W.F."/>
            <person name="Chan K.G."/>
        </authorList>
    </citation>
    <scope>NUCLEOTIDE SEQUENCE [LARGE SCALE GENOMIC DNA]</scope>
    <source>
        <strain evidence="7">DSM 25325</strain>
    </source>
</reference>
<keyword evidence="7" id="KW-1185">Reference proteome</keyword>
<dbReference type="KEGG" id="ptx:ABW99_05510"/>
<keyword evidence="6" id="KW-0456">Lyase</keyword>